<evidence type="ECO:0000256" key="3">
    <source>
        <dbReference type="ARBA" id="ARBA00023155"/>
    </source>
</evidence>
<proteinExistence type="predicted"/>
<feature type="compositionally biased region" description="Low complexity" evidence="7">
    <location>
        <begin position="58"/>
        <end position="73"/>
    </location>
</feature>
<protein>
    <recommendedName>
        <fullName evidence="8">Homeobox domain-containing protein</fullName>
    </recommendedName>
</protein>
<dbReference type="Gene3D" id="1.10.10.60">
    <property type="entry name" value="Homeodomain-like"/>
    <property type="match status" value="1"/>
</dbReference>
<keyword evidence="3 5" id="KW-0371">Homeobox</keyword>
<dbReference type="GO" id="GO:0005634">
    <property type="term" value="C:nucleus"/>
    <property type="evidence" value="ECO:0007669"/>
    <property type="project" value="UniProtKB-SubCell"/>
</dbReference>
<dbReference type="SMART" id="SM00389">
    <property type="entry name" value="HOX"/>
    <property type="match status" value="1"/>
</dbReference>
<evidence type="ECO:0000313" key="9">
    <source>
        <dbReference type="EnsemblMetazoa" id="CLYHEMP023381.1"/>
    </source>
</evidence>
<evidence type="ECO:0000256" key="4">
    <source>
        <dbReference type="ARBA" id="ARBA00023242"/>
    </source>
</evidence>
<dbReference type="InterPro" id="IPR009057">
    <property type="entry name" value="Homeodomain-like_sf"/>
</dbReference>
<evidence type="ECO:0000313" key="10">
    <source>
        <dbReference type="Proteomes" id="UP000594262"/>
    </source>
</evidence>
<keyword evidence="2 5" id="KW-0238">DNA-binding</keyword>
<name>A0A7M5XGZ0_9CNID</name>
<feature type="compositionally biased region" description="Polar residues" evidence="7">
    <location>
        <begin position="79"/>
        <end position="90"/>
    </location>
</feature>
<dbReference type="PANTHER" id="PTHR24340">
    <property type="entry name" value="HOMEOBOX PROTEIN NKX"/>
    <property type="match status" value="1"/>
</dbReference>
<dbReference type="SUPFAM" id="SSF46689">
    <property type="entry name" value="Homeodomain-like"/>
    <property type="match status" value="1"/>
</dbReference>
<reference evidence="9" key="1">
    <citation type="submission" date="2021-01" db="UniProtKB">
        <authorList>
            <consortium name="EnsemblMetazoa"/>
        </authorList>
    </citation>
    <scope>IDENTIFICATION</scope>
</reference>
<dbReference type="Pfam" id="PF00046">
    <property type="entry name" value="Homeodomain"/>
    <property type="match status" value="1"/>
</dbReference>
<evidence type="ECO:0000256" key="2">
    <source>
        <dbReference type="ARBA" id="ARBA00023125"/>
    </source>
</evidence>
<dbReference type="AlphaFoldDB" id="A0A7M5XGZ0"/>
<dbReference type="InterPro" id="IPR017970">
    <property type="entry name" value="Homeobox_CS"/>
</dbReference>
<dbReference type="GeneID" id="136810004"/>
<dbReference type="RefSeq" id="XP_066922676.1">
    <property type="nucleotide sequence ID" value="XM_067066575.1"/>
</dbReference>
<dbReference type="OrthoDB" id="6159439at2759"/>
<evidence type="ECO:0000256" key="5">
    <source>
        <dbReference type="PROSITE-ProRule" id="PRU00108"/>
    </source>
</evidence>
<evidence type="ECO:0000256" key="6">
    <source>
        <dbReference type="RuleBase" id="RU000682"/>
    </source>
</evidence>
<keyword evidence="4 5" id="KW-0539">Nucleus</keyword>
<accession>A0A7M5XGZ0</accession>
<comment type="subcellular location">
    <subcellularLocation>
        <location evidence="1 5 6">Nucleus</location>
    </subcellularLocation>
</comment>
<feature type="domain" description="Homeobox" evidence="8">
    <location>
        <begin position="94"/>
        <end position="154"/>
    </location>
</feature>
<dbReference type="EnsemblMetazoa" id="CLYHEMT023381.1">
    <property type="protein sequence ID" value="CLYHEMP023381.1"/>
    <property type="gene ID" value="CLYHEMG023381"/>
</dbReference>
<dbReference type="PANTHER" id="PTHR24340:SF37">
    <property type="entry name" value="HOMEOBOX PROTEIN SLOU"/>
    <property type="match status" value="1"/>
</dbReference>
<dbReference type="CDD" id="cd00086">
    <property type="entry name" value="homeodomain"/>
    <property type="match status" value="1"/>
</dbReference>
<dbReference type="PROSITE" id="PS50071">
    <property type="entry name" value="HOMEOBOX_2"/>
    <property type="match status" value="1"/>
</dbReference>
<keyword evidence="10" id="KW-1185">Reference proteome</keyword>
<dbReference type="PROSITE" id="PS00027">
    <property type="entry name" value="HOMEOBOX_1"/>
    <property type="match status" value="1"/>
</dbReference>
<dbReference type="InterPro" id="IPR050394">
    <property type="entry name" value="Homeobox_NK-like"/>
</dbReference>
<dbReference type="Proteomes" id="UP000594262">
    <property type="component" value="Unplaced"/>
</dbReference>
<dbReference type="PRINTS" id="PR00024">
    <property type="entry name" value="HOMEOBOX"/>
</dbReference>
<organism evidence="9 10">
    <name type="scientific">Clytia hemisphaerica</name>
    <dbReference type="NCBI Taxonomy" id="252671"/>
    <lineage>
        <taxon>Eukaryota</taxon>
        <taxon>Metazoa</taxon>
        <taxon>Cnidaria</taxon>
        <taxon>Hydrozoa</taxon>
        <taxon>Hydroidolina</taxon>
        <taxon>Leptothecata</taxon>
        <taxon>Obeliida</taxon>
        <taxon>Clytiidae</taxon>
        <taxon>Clytia</taxon>
    </lineage>
</organism>
<dbReference type="GO" id="GO:0000978">
    <property type="term" value="F:RNA polymerase II cis-regulatory region sequence-specific DNA binding"/>
    <property type="evidence" value="ECO:0007669"/>
    <property type="project" value="TreeGrafter"/>
</dbReference>
<evidence type="ECO:0000259" key="8">
    <source>
        <dbReference type="PROSITE" id="PS50071"/>
    </source>
</evidence>
<dbReference type="GO" id="GO:0030154">
    <property type="term" value="P:cell differentiation"/>
    <property type="evidence" value="ECO:0007669"/>
    <property type="project" value="TreeGrafter"/>
</dbReference>
<dbReference type="InterPro" id="IPR020479">
    <property type="entry name" value="HD_metazoa"/>
</dbReference>
<dbReference type="InterPro" id="IPR001356">
    <property type="entry name" value="HD"/>
</dbReference>
<feature type="compositionally biased region" description="Acidic residues" evidence="7">
    <location>
        <begin position="34"/>
        <end position="44"/>
    </location>
</feature>
<evidence type="ECO:0000256" key="7">
    <source>
        <dbReference type="SAM" id="MobiDB-lite"/>
    </source>
</evidence>
<evidence type="ECO:0000256" key="1">
    <source>
        <dbReference type="ARBA" id="ARBA00004123"/>
    </source>
</evidence>
<dbReference type="GO" id="GO:0000981">
    <property type="term" value="F:DNA-binding transcription factor activity, RNA polymerase II-specific"/>
    <property type="evidence" value="ECO:0007669"/>
    <property type="project" value="InterPro"/>
</dbReference>
<sequence length="314" mass="35964">MMAPLEKRHYTSFLIKDIIDNVEEDGAQVGTDTQNEEFDDDDESLTSAQSEEFDEHQTNSSNSMTTDESSSYNNEEDSPTASVNSNNNNMDIKRKYPRERTTFTIAQLKFLEELFCVKKYLTLIERSKVALHLELSERQVKTWFQNRRTKYRRQKTVNSPVLSLSVENNPFLKLSDHSAASHFVDMVLHREPVSPTNLIDPSAVFPAQQQNYKPLVMNTYPNRLTSPTFHYEQDLMTNLQSGVRNMASRLTTPPPPPVSSYEHGLANKYRRRGSEPARLPSVYDANLSLCFSRSCVSSLCYNHKYTSNTPAKEP</sequence>
<feature type="region of interest" description="Disordered" evidence="7">
    <location>
        <begin position="25"/>
        <end position="94"/>
    </location>
</feature>
<feature type="DNA-binding region" description="Homeobox" evidence="5">
    <location>
        <begin position="96"/>
        <end position="155"/>
    </location>
</feature>